<keyword evidence="1" id="KW-0732">Signal</keyword>
<dbReference type="Proteomes" id="UP000503447">
    <property type="component" value="Chromosome"/>
</dbReference>
<evidence type="ECO:0000313" key="4">
    <source>
        <dbReference type="EMBL" id="QJW94085.1"/>
    </source>
</evidence>
<evidence type="ECO:0000256" key="1">
    <source>
        <dbReference type="SAM" id="SignalP"/>
    </source>
</evidence>
<dbReference type="PANTHER" id="PTHR46825:SF15">
    <property type="entry name" value="BETA-LACTAMASE-RELATED DOMAIN-CONTAINING PROTEIN"/>
    <property type="match status" value="1"/>
</dbReference>
<keyword evidence="5" id="KW-1185">Reference proteome</keyword>
<dbReference type="Pfam" id="PF00144">
    <property type="entry name" value="Beta-lactamase"/>
    <property type="match status" value="1"/>
</dbReference>
<dbReference type="AlphaFoldDB" id="A0A6M5YJE5"/>
<sequence length="505" mass="55844">MRPFAILFALLFVPAPLRAAEFDPKALDEVVEKALKEFHAPGAAVVVVRDGEVIYLKGFGAREKGKPEPVTPDTVFPIASCSKAFTATAVAMLADEGKLKWDDKVRDHLDSFRLSDELADREVTLRDLLCHRTGMPRHDMLWAGLSADSGDVIRRWGRARPSTSFRSTWEYANVPFTTAGVIAGKIDKSDWASVIKARIFKPLGMDHSSGTGKEGRAGPDHATPHYYGLDKTVAAIKWDEIDHAGGAGCVNSTARDMGAWLQFQLAGGKFDGKRLLTERSLKETHTSQMLVKPEGPFLVYFPTKATRFTSYGLGWFVHDYRGANCVSHGGTLTGFRAQCMLVPEKKIGVFVLCNLRPSYVCEAVCKTALDGLLDLPAEDWVGFYKSQLSVLDFTVAAGQKKRETSRKTGTKPSLALSGYAGGYEESAYGRAEVAAEGESLSIRWGNFTFRLEHYHYDTFTATAVEPKDEVVSFDRSTFDVQFRLGTNGEVESMKFLDQEFRRAKK</sequence>
<dbReference type="InterPro" id="IPR021860">
    <property type="entry name" value="Peptidase_S12_Pab87-rel_C"/>
</dbReference>
<feature type="signal peptide" evidence="1">
    <location>
        <begin position="1"/>
        <end position="19"/>
    </location>
</feature>
<organism evidence="4 5">
    <name type="scientific">Frigoriglobus tundricola</name>
    <dbReference type="NCBI Taxonomy" id="2774151"/>
    <lineage>
        <taxon>Bacteria</taxon>
        <taxon>Pseudomonadati</taxon>
        <taxon>Planctomycetota</taxon>
        <taxon>Planctomycetia</taxon>
        <taxon>Gemmatales</taxon>
        <taxon>Gemmataceae</taxon>
        <taxon>Frigoriglobus</taxon>
    </lineage>
</organism>
<dbReference type="RefSeq" id="WP_171470162.1">
    <property type="nucleotide sequence ID" value="NZ_CP053452.2"/>
</dbReference>
<proteinExistence type="predicted"/>
<protein>
    <submittedName>
        <fullName evidence="4">Beta-lactamase class C-like and penicillin binding proteins (PBPs) superfamily / DUF3471 domain</fullName>
    </submittedName>
</protein>
<evidence type="ECO:0000259" key="3">
    <source>
        <dbReference type="Pfam" id="PF11954"/>
    </source>
</evidence>
<dbReference type="InterPro" id="IPR001466">
    <property type="entry name" value="Beta-lactam-related"/>
</dbReference>
<dbReference type="Gene3D" id="3.40.710.10">
    <property type="entry name" value="DD-peptidase/beta-lactamase superfamily"/>
    <property type="match status" value="1"/>
</dbReference>
<dbReference type="InterPro" id="IPR050491">
    <property type="entry name" value="AmpC-like"/>
</dbReference>
<feature type="chain" id="PRO_5026974182" evidence="1">
    <location>
        <begin position="20"/>
        <end position="505"/>
    </location>
</feature>
<accession>A0A6M5YJE5</accession>
<evidence type="ECO:0000259" key="2">
    <source>
        <dbReference type="Pfam" id="PF00144"/>
    </source>
</evidence>
<dbReference type="EMBL" id="CP053452">
    <property type="protein sequence ID" value="QJW94085.1"/>
    <property type="molecule type" value="Genomic_DNA"/>
</dbReference>
<dbReference type="InterPro" id="IPR012338">
    <property type="entry name" value="Beta-lactam/transpept-like"/>
</dbReference>
<dbReference type="Gene3D" id="2.40.128.600">
    <property type="match status" value="1"/>
</dbReference>
<dbReference type="PANTHER" id="PTHR46825">
    <property type="entry name" value="D-ALANYL-D-ALANINE-CARBOXYPEPTIDASE/ENDOPEPTIDASE AMPH"/>
    <property type="match status" value="1"/>
</dbReference>
<dbReference type="KEGG" id="ftj:FTUN_1604"/>
<name>A0A6M5YJE5_9BACT</name>
<feature type="domain" description="Beta-lactamase-related" evidence="2">
    <location>
        <begin position="28"/>
        <end position="361"/>
    </location>
</feature>
<feature type="domain" description="Peptidase S12 Pab87-related C-terminal" evidence="3">
    <location>
        <begin position="406"/>
        <end position="496"/>
    </location>
</feature>
<dbReference type="Pfam" id="PF11954">
    <property type="entry name" value="DUF3471"/>
    <property type="match status" value="1"/>
</dbReference>
<reference evidence="5" key="1">
    <citation type="submission" date="2020-05" db="EMBL/GenBank/DDBJ databases">
        <title>Frigoriglobus tundricola gen. nov., sp. nov., a psychrotolerant cellulolytic planctomycete of the family Gemmataceae with two divergent copies of 16S rRNA gene.</title>
        <authorList>
            <person name="Kulichevskaya I.S."/>
            <person name="Ivanova A.A."/>
            <person name="Naumoff D.G."/>
            <person name="Beletsky A.V."/>
            <person name="Rijpstra W.I.C."/>
            <person name="Sinninghe Damste J.S."/>
            <person name="Mardanov A.V."/>
            <person name="Ravin N.V."/>
            <person name="Dedysh S.N."/>
        </authorList>
    </citation>
    <scope>NUCLEOTIDE SEQUENCE [LARGE SCALE GENOMIC DNA]</scope>
    <source>
        <strain evidence="5">PL17</strain>
    </source>
</reference>
<evidence type="ECO:0000313" key="5">
    <source>
        <dbReference type="Proteomes" id="UP000503447"/>
    </source>
</evidence>
<gene>
    <name evidence="4" type="ORF">FTUN_1604</name>
</gene>
<dbReference type="SUPFAM" id="SSF56601">
    <property type="entry name" value="beta-lactamase/transpeptidase-like"/>
    <property type="match status" value="1"/>
</dbReference>